<dbReference type="InterPro" id="IPR045034">
    <property type="entry name" value="O-acyltransferase_WSD1-like"/>
</dbReference>
<evidence type="ECO:0000313" key="2">
    <source>
        <dbReference type="EMBL" id="OXA38437.1"/>
    </source>
</evidence>
<keyword evidence="3" id="KW-1185">Reference proteome</keyword>
<sequence>MRKRSAFLTCLYLPLWLLIPPLFLAWLPFHLYRCFVRIVAWLFRRDLTTILTPSDARFSYDRIYTSPITSMVSTLEVEGEVDPNHIRETWRKQVLEAKVGNRLLYPELGWTIKTFMGHPFWAKSRIVEDRVRFIPEDVTPEQLLELQISLTFQPFKEGEPLWEIVIVRRKYDPTVAPSSLVIFRFHHTMTDGNGVFHMFRKMALPQSKGKLGKKETCTIPPAMNRSPVRYLGMPYDFVATCREGSRSGCLVPDTKSWTSLGDNFTPSEAASHLRFHICEPIPFSRIRQVGAQHGVTGTAVMHSAILGAMRSSFFPEGTPHSATVMVETNLHPPWRKERPLGNNITKGNYTAPIGELDPLKRLIRTQEALKEMKKSTFPLTRAILFYTLASVPRRVLQEINKRQFGYQRIFIGNLAGPLDKPNFCGYLAKDVFNMTGFYVGYAGLGVVLITLGDSLRLGVFASRNLLPRAGQAEEIARAFVRELDDLQFANQLQQCIEM</sequence>
<dbReference type="InterPro" id="IPR009721">
    <property type="entry name" value="O-acyltransferase_WSD1_C"/>
</dbReference>
<feature type="domain" description="O-acyltransferase WSD1 C-terminal" evidence="1">
    <location>
        <begin position="341"/>
        <end position="486"/>
    </location>
</feature>
<dbReference type="GO" id="GO:0005886">
    <property type="term" value="C:plasma membrane"/>
    <property type="evidence" value="ECO:0007669"/>
    <property type="project" value="TreeGrafter"/>
</dbReference>
<dbReference type="Pfam" id="PF06974">
    <property type="entry name" value="WS_DGAT_C"/>
    <property type="match status" value="1"/>
</dbReference>
<accession>A0A226D145</accession>
<keyword evidence="2" id="KW-0012">Acyltransferase</keyword>
<keyword evidence="2" id="KW-0808">Transferase</keyword>
<dbReference type="GO" id="GO:0019432">
    <property type="term" value="P:triglyceride biosynthetic process"/>
    <property type="evidence" value="ECO:0007669"/>
    <property type="project" value="TreeGrafter"/>
</dbReference>
<proteinExistence type="predicted"/>
<dbReference type="Proteomes" id="UP000198287">
    <property type="component" value="Unassembled WGS sequence"/>
</dbReference>
<dbReference type="GO" id="GO:0008374">
    <property type="term" value="F:O-acyltransferase activity"/>
    <property type="evidence" value="ECO:0007669"/>
    <property type="project" value="InterPro"/>
</dbReference>
<dbReference type="OrthoDB" id="619536at2759"/>
<dbReference type="EMBL" id="LNIX01000046">
    <property type="protein sequence ID" value="OXA38437.1"/>
    <property type="molecule type" value="Genomic_DNA"/>
</dbReference>
<gene>
    <name evidence="2" type="ORF">Fcan01_26878</name>
</gene>
<organism evidence="2 3">
    <name type="scientific">Folsomia candida</name>
    <name type="common">Springtail</name>
    <dbReference type="NCBI Taxonomy" id="158441"/>
    <lineage>
        <taxon>Eukaryota</taxon>
        <taxon>Metazoa</taxon>
        <taxon>Ecdysozoa</taxon>
        <taxon>Arthropoda</taxon>
        <taxon>Hexapoda</taxon>
        <taxon>Collembola</taxon>
        <taxon>Entomobryomorpha</taxon>
        <taxon>Isotomoidea</taxon>
        <taxon>Isotomidae</taxon>
        <taxon>Proisotominae</taxon>
        <taxon>Folsomia</taxon>
    </lineage>
</organism>
<name>A0A226D145_FOLCA</name>
<protein>
    <submittedName>
        <fullName evidence="2">Putative diacylglycerol O-acyltransferase tgs1</fullName>
    </submittedName>
</protein>
<comment type="caution">
    <text evidence="2">The sequence shown here is derived from an EMBL/GenBank/DDBJ whole genome shotgun (WGS) entry which is preliminary data.</text>
</comment>
<dbReference type="PANTHER" id="PTHR31650">
    <property type="entry name" value="O-ACYLTRANSFERASE (WSD1-LIKE) FAMILY PROTEIN"/>
    <property type="match status" value="1"/>
</dbReference>
<dbReference type="AlphaFoldDB" id="A0A226D145"/>
<evidence type="ECO:0000259" key="1">
    <source>
        <dbReference type="Pfam" id="PF06974"/>
    </source>
</evidence>
<dbReference type="PANTHER" id="PTHR31650:SF1">
    <property type="entry name" value="WAX ESTER SYNTHASE_DIACYLGLYCEROL ACYLTRANSFERASE 4-RELATED"/>
    <property type="match status" value="1"/>
</dbReference>
<evidence type="ECO:0000313" key="3">
    <source>
        <dbReference type="Proteomes" id="UP000198287"/>
    </source>
</evidence>
<reference evidence="2 3" key="1">
    <citation type="submission" date="2015-12" db="EMBL/GenBank/DDBJ databases">
        <title>The genome of Folsomia candida.</title>
        <authorList>
            <person name="Faddeeva A."/>
            <person name="Derks M.F."/>
            <person name="Anvar Y."/>
            <person name="Smit S."/>
            <person name="Van Straalen N."/>
            <person name="Roelofs D."/>
        </authorList>
    </citation>
    <scope>NUCLEOTIDE SEQUENCE [LARGE SCALE GENOMIC DNA]</scope>
    <source>
        <strain evidence="2 3">VU population</strain>
        <tissue evidence="2">Whole body</tissue>
    </source>
</reference>